<keyword evidence="1" id="KW-0378">Hydrolase</keyword>
<evidence type="ECO:0000313" key="2">
    <source>
        <dbReference type="Proteomes" id="UP001058271"/>
    </source>
</evidence>
<proteinExistence type="predicted"/>
<dbReference type="Gene3D" id="1.10.150.240">
    <property type="entry name" value="Putative phosphatase, domain 2"/>
    <property type="match status" value="1"/>
</dbReference>
<protein>
    <submittedName>
        <fullName evidence="1">HAD family hydrolase</fullName>
    </submittedName>
</protein>
<dbReference type="SFLD" id="SFLDS00003">
    <property type="entry name" value="Haloacid_Dehalogenase"/>
    <property type="match status" value="1"/>
</dbReference>
<accession>A0ABY5ZBA0</accession>
<dbReference type="RefSeq" id="WP_260728787.1">
    <property type="nucleotide sequence ID" value="NZ_BAAABS010000004.1"/>
</dbReference>
<dbReference type="PANTHER" id="PTHR43434">
    <property type="entry name" value="PHOSPHOGLYCOLATE PHOSPHATASE"/>
    <property type="match status" value="1"/>
</dbReference>
<dbReference type="InterPro" id="IPR006439">
    <property type="entry name" value="HAD-SF_hydro_IA"/>
</dbReference>
<gene>
    <name evidence="1" type="ORF">Drose_14770</name>
</gene>
<organism evidence="1 2">
    <name type="scientific">Dactylosporangium roseum</name>
    <dbReference type="NCBI Taxonomy" id="47989"/>
    <lineage>
        <taxon>Bacteria</taxon>
        <taxon>Bacillati</taxon>
        <taxon>Actinomycetota</taxon>
        <taxon>Actinomycetes</taxon>
        <taxon>Micromonosporales</taxon>
        <taxon>Micromonosporaceae</taxon>
        <taxon>Dactylosporangium</taxon>
    </lineage>
</organism>
<dbReference type="InterPro" id="IPR041492">
    <property type="entry name" value="HAD_2"/>
</dbReference>
<dbReference type="NCBIfam" id="TIGR01509">
    <property type="entry name" value="HAD-SF-IA-v3"/>
    <property type="match status" value="1"/>
</dbReference>
<dbReference type="Proteomes" id="UP001058271">
    <property type="component" value="Chromosome"/>
</dbReference>
<name>A0ABY5ZBA0_9ACTN</name>
<dbReference type="InterPro" id="IPR023214">
    <property type="entry name" value="HAD_sf"/>
</dbReference>
<dbReference type="InterPro" id="IPR050155">
    <property type="entry name" value="HAD-like_hydrolase_sf"/>
</dbReference>
<sequence length="230" mass="23684">MTGAPAMPVKGVIFDLDGTLANTPDAITAILQRILIDREVHVSAATVRSLVGRPLEQSIAHLLGLSPGDPEVGSAARDYHKLFREFVEGNVDTLAYPEVGPGLARLRDGGLRLAVATSKPRRAAERILRLMGLAAEFGAVAGDDTVPEGKPHPGMALYVAGRLGLGPAECVVVGDGVADIAMGVAAGMQTIGVSYGVATAAELIDAGADRIADTFGELVALIGAETERTP</sequence>
<dbReference type="Pfam" id="PF13419">
    <property type="entry name" value="HAD_2"/>
    <property type="match status" value="1"/>
</dbReference>
<dbReference type="InterPro" id="IPR023198">
    <property type="entry name" value="PGP-like_dom2"/>
</dbReference>
<dbReference type="InterPro" id="IPR036412">
    <property type="entry name" value="HAD-like_sf"/>
</dbReference>
<evidence type="ECO:0000313" key="1">
    <source>
        <dbReference type="EMBL" id="UWZ39383.1"/>
    </source>
</evidence>
<dbReference type="EMBL" id="CP073721">
    <property type="protein sequence ID" value="UWZ39383.1"/>
    <property type="molecule type" value="Genomic_DNA"/>
</dbReference>
<dbReference type="NCBIfam" id="TIGR01549">
    <property type="entry name" value="HAD-SF-IA-v1"/>
    <property type="match status" value="1"/>
</dbReference>
<keyword evidence="2" id="KW-1185">Reference proteome</keyword>
<dbReference type="PANTHER" id="PTHR43434:SF1">
    <property type="entry name" value="PHOSPHOGLYCOLATE PHOSPHATASE"/>
    <property type="match status" value="1"/>
</dbReference>
<dbReference type="SFLD" id="SFLDG01129">
    <property type="entry name" value="C1.5:_HAD__Beta-PGM__Phosphata"/>
    <property type="match status" value="1"/>
</dbReference>
<dbReference type="SUPFAM" id="SSF56784">
    <property type="entry name" value="HAD-like"/>
    <property type="match status" value="1"/>
</dbReference>
<dbReference type="Gene3D" id="3.40.50.1000">
    <property type="entry name" value="HAD superfamily/HAD-like"/>
    <property type="match status" value="1"/>
</dbReference>
<dbReference type="PRINTS" id="PR00413">
    <property type="entry name" value="HADHALOGNASE"/>
</dbReference>
<dbReference type="GO" id="GO:0016787">
    <property type="term" value="F:hydrolase activity"/>
    <property type="evidence" value="ECO:0007669"/>
    <property type="project" value="UniProtKB-KW"/>
</dbReference>
<reference evidence="1" key="1">
    <citation type="submission" date="2021-04" db="EMBL/GenBank/DDBJ databases">
        <title>Biosynthetic gene clusters of Dactylosporangioum roseum.</title>
        <authorList>
            <person name="Hartkoorn R.C."/>
            <person name="Beaudoing E."/>
            <person name="Hot D."/>
            <person name="Moureu S."/>
        </authorList>
    </citation>
    <scope>NUCLEOTIDE SEQUENCE</scope>
    <source>
        <strain evidence="1">NRRL B-16295</strain>
    </source>
</reference>
<dbReference type="SFLD" id="SFLDG01135">
    <property type="entry name" value="C1.5.6:_HAD__Beta-PGM__Phospha"/>
    <property type="match status" value="1"/>
</dbReference>